<organism evidence="2 3">
    <name type="scientific">Pleurodeles waltl</name>
    <name type="common">Iberian ribbed newt</name>
    <dbReference type="NCBI Taxonomy" id="8319"/>
    <lineage>
        <taxon>Eukaryota</taxon>
        <taxon>Metazoa</taxon>
        <taxon>Chordata</taxon>
        <taxon>Craniata</taxon>
        <taxon>Vertebrata</taxon>
        <taxon>Euteleostomi</taxon>
        <taxon>Amphibia</taxon>
        <taxon>Batrachia</taxon>
        <taxon>Caudata</taxon>
        <taxon>Salamandroidea</taxon>
        <taxon>Salamandridae</taxon>
        <taxon>Pleurodelinae</taxon>
        <taxon>Pleurodeles</taxon>
    </lineage>
</organism>
<evidence type="ECO:0000256" key="1">
    <source>
        <dbReference type="SAM" id="MobiDB-lite"/>
    </source>
</evidence>
<dbReference type="AlphaFoldDB" id="A0AAV7TKN5"/>
<protein>
    <submittedName>
        <fullName evidence="2">Uncharacterized protein</fullName>
    </submittedName>
</protein>
<reference evidence="2" key="1">
    <citation type="journal article" date="2022" name="bioRxiv">
        <title>Sequencing and chromosome-scale assembly of the giantPleurodeles waltlgenome.</title>
        <authorList>
            <person name="Brown T."/>
            <person name="Elewa A."/>
            <person name="Iarovenko S."/>
            <person name="Subramanian E."/>
            <person name="Araus A.J."/>
            <person name="Petzold A."/>
            <person name="Susuki M."/>
            <person name="Suzuki K.-i.T."/>
            <person name="Hayashi T."/>
            <person name="Toyoda A."/>
            <person name="Oliveira C."/>
            <person name="Osipova E."/>
            <person name="Leigh N.D."/>
            <person name="Simon A."/>
            <person name="Yun M.H."/>
        </authorList>
    </citation>
    <scope>NUCLEOTIDE SEQUENCE</scope>
    <source>
        <strain evidence="2">20211129_DDA</strain>
        <tissue evidence="2">Liver</tissue>
    </source>
</reference>
<feature type="region of interest" description="Disordered" evidence="1">
    <location>
        <begin position="60"/>
        <end position="97"/>
    </location>
</feature>
<evidence type="ECO:0000313" key="3">
    <source>
        <dbReference type="Proteomes" id="UP001066276"/>
    </source>
</evidence>
<evidence type="ECO:0000313" key="2">
    <source>
        <dbReference type="EMBL" id="KAJ1177183.1"/>
    </source>
</evidence>
<feature type="region of interest" description="Disordered" evidence="1">
    <location>
        <begin position="131"/>
        <end position="153"/>
    </location>
</feature>
<dbReference type="EMBL" id="JANPWB010000006">
    <property type="protein sequence ID" value="KAJ1177183.1"/>
    <property type="molecule type" value="Genomic_DNA"/>
</dbReference>
<feature type="compositionally biased region" description="Gly residues" evidence="1">
    <location>
        <begin position="9"/>
        <end position="19"/>
    </location>
</feature>
<feature type="compositionally biased region" description="Polar residues" evidence="1">
    <location>
        <begin position="64"/>
        <end position="84"/>
    </location>
</feature>
<keyword evidence="3" id="KW-1185">Reference proteome</keyword>
<sequence>MAELSGRSRVGGTGGAGGREQGEMVQMLIATGRQARQWRRVNEASAWPVPLALQPEACLRHPLASTQPASARPNQPDPDTSPTRTLHVAATSSSPPPLLLVPAPVPHAATQHPRLTSPLLSCPVPPCPRHHGRARTRMTGGAPRTPRSARQLGSAAPLISTRFNFQL</sequence>
<name>A0AAV7TKN5_PLEWA</name>
<accession>A0AAV7TKN5</accession>
<gene>
    <name evidence="2" type="ORF">NDU88_002445</name>
</gene>
<comment type="caution">
    <text evidence="2">The sequence shown here is derived from an EMBL/GenBank/DDBJ whole genome shotgun (WGS) entry which is preliminary data.</text>
</comment>
<dbReference type="Proteomes" id="UP001066276">
    <property type="component" value="Chromosome 3_2"/>
</dbReference>
<proteinExistence type="predicted"/>
<feature type="region of interest" description="Disordered" evidence="1">
    <location>
        <begin position="1"/>
        <end position="25"/>
    </location>
</feature>